<evidence type="ECO:0000313" key="2">
    <source>
        <dbReference type="Proteomes" id="UP001605036"/>
    </source>
</evidence>
<organism evidence="1 2">
    <name type="scientific">Riccia fluitans</name>
    <dbReference type="NCBI Taxonomy" id="41844"/>
    <lineage>
        <taxon>Eukaryota</taxon>
        <taxon>Viridiplantae</taxon>
        <taxon>Streptophyta</taxon>
        <taxon>Embryophyta</taxon>
        <taxon>Marchantiophyta</taxon>
        <taxon>Marchantiopsida</taxon>
        <taxon>Marchantiidae</taxon>
        <taxon>Marchantiales</taxon>
        <taxon>Ricciaceae</taxon>
        <taxon>Riccia</taxon>
    </lineage>
</organism>
<keyword evidence="2" id="KW-1185">Reference proteome</keyword>
<dbReference type="PANTHER" id="PTHR37193:SF1">
    <property type="entry name" value="ALPHA-1,6-MANNOSYL-GLYCOPROTEIN 2-BETA-N-ACETYLGLUCOSAMINYLTRANSFERASE"/>
    <property type="match status" value="1"/>
</dbReference>
<dbReference type="PANTHER" id="PTHR37193">
    <property type="entry name" value="ALPHA-1,6-MANNOSYL-GLYCOPROTEIN 2-BETA-N-ACETYLGLUCOSAMINYLTRANSFERASE"/>
    <property type="match status" value="1"/>
</dbReference>
<evidence type="ECO:0008006" key="3">
    <source>
        <dbReference type="Google" id="ProtNLM"/>
    </source>
</evidence>
<evidence type="ECO:0000313" key="1">
    <source>
        <dbReference type="EMBL" id="KAL2642237.1"/>
    </source>
</evidence>
<comment type="caution">
    <text evidence="1">The sequence shown here is derived from an EMBL/GenBank/DDBJ whole genome shotgun (WGS) entry which is preliminary data.</text>
</comment>
<accession>A0ABD1Z382</accession>
<proteinExistence type="predicted"/>
<dbReference type="AlphaFoldDB" id="A0ABD1Z382"/>
<reference evidence="1 2" key="1">
    <citation type="submission" date="2024-09" db="EMBL/GenBank/DDBJ databases">
        <title>Chromosome-scale assembly of Riccia fluitans.</title>
        <authorList>
            <person name="Paukszto L."/>
            <person name="Sawicki J."/>
            <person name="Karawczyk K."/>
            <person name="Piernik-Szablinska J."/>
            <person name="Szczecinska M."/>
            <person name="Mazdziarz M."/>
        </authorList>
    </citation>
    <scope>NUCLEOTIDE SEQUENCE [LARGE SCALE GENOMIC DNA]</scope>
    <source>
        <strain evidence="1">Rf_01</strain>
        <tissue evidence="1">Aerial parts of the thallus</tissue>
    </source>
</reference>
<name>A0ABD1Z382_9MARC</name>
<protein>
    <recommendedName>
        <fullName evidence="3">Glycoside hydrolase 123 C-terminal domain-containing protein</fullName>
    </recommendedName>
</protein>
<sequence length="427" mass="48075">MPSTATIGHQEHPRPLEQINLLAARNEKESVQIALRSKVSWASGGFIANVQVQCTDLCSITGSKLQAGKDITLRRVVPLLGVPDALVPLELPSAQIGLLPGETHGLWLSIQVPSTQPPGYYEGEISFLAVRAESEIDSGEVHENDKIEIKKELEEILSRARSRENAPLQQEGIKATAEELEQLIQSNLFNSNRAEQGTMEIDDEYNASLAVRLKYSLTVWDYVLPLTPTLPAVIGVSETVIEDRFGLEHGTSDWYRSLDMHFQWLLQYRLSPYFCRWGDNMRILAYTCPWPADHPKAEEYYGDPRLAAYAVPYAPVLSSSDAAKKSLKQELEILRSKEHWRKAYVYLWDEPLSLEQYGLIHKMAEEIKSTAPDARVLTTYYCVSCGTERNDDLLIHPNGRISSCEVTEAEGLLSSLSWRARISHLRP</sequence>
<dbReference type="EMBL" id="JBHFFA010000002">
    <property type="protein sequence ID" value="KAL2642237.1"/>
    <property type="molecule type" value="Genomic_DNA"/>
</dbReference>
<gene>
    <name evidence="1" type="ORF">R1flu_009824</name>
</gene>
<dbReference type="Proteomes" id="UP001605036">
    <property type="component" value="Unassembled WGS sequence"/>
</dbReference>